<feature type="transmembrane region" description="Helical" evidence="7">
    <location>
        <begin position="914"/>
        <end position="934"/>
    </location>
</feature>
<keyword evidence="2" id="KW-1003">Cell membrane</keyword>
<dbReference type="Pfam" id="PF01943">
    <property type="entry name" value="Polysacc_synt"/>
    <property type="match status" value="1"/>
</dbReference>
<dbReference type="AlphaFoldDB" id="A0A1I5MU56"/>
<keyword evidence="9" id="KW-1185">Reference proteome</keyword>
<feature type="transmembrane region" description="Helical" evidence="7">
    <location>
        <begin position="617"/>
        <end position="637"/>
    </location>
</feature>
<evidence type="ECO:0000256" key="7">
    <source>
        <dbReference type="SAM" id="Phobius"/>
    </source>
</evidence>
<feature type="transmembrane region" description="Helical" evidence="7">
    <location>
        <begin position="42"/>
        <end position="61"/>
    </location>
</feature>
<feature type="transmembrane region" description="Helical" evidence="7">
    <location>
        <begin position="733"/>
        <end position="766"/>
    </location>
</feature>
<protein>
    <submittedName>
        <fullName evidence="8">Membrane protein involved in the export of O-antigen and teichoic acid</fullName>
    </submittedName>
</protein>
<feature type="transmembrane region" description="Helical" evidence="7">
    <location>
        <begin position="329"/>
        <end position="351"/>
    </location>
</feature>
<dbReference type="InterPro" id="IPR002797">
    <property type="entry name" value="Polysacc_synth"/>
</dbReference>
<feature type="transmembrane region" description="Helical" evidence="7">
    <location>
        <begin position="773"/>
        <end position="794"/>
    </location>
</feature>
<feature type="transmembrane region" description="Helical" evidence="7">
    <location>
        <begin position="392"/>
        <end position="412"/>
    </location>
</feature>
<gene>
    <name evidence="8" type="ORF">SAMN05660464_2153</name>
</gene>
<dbReference type="OrthoDB" id="139907at2"/>
<dbReference type="Proteomes" id="UP000198857">
    <property type="component" value="Unassembled WGS sequence"/>
</dbReference>
<evidence type="ECO:0000256" key="5">
    <source>
        <dbReference type="ARBA" id="ARBA00023136"/>
    </source>
</evidence>
<feature type="transmembrane region" description="Helical" evidence="7">
    <location>
        <begin position="669"/>
        <end position="688"/>
    </location>
</feature>
<dbReference type="STRING" id="1523247.SAMN05660464_2153"/>
<dbReference type="EMBL" id="FOWQ01000003">
    <property type="protein sequence ID" value="SFP13094.1"/>
    <property type="molecule type" value="Genomic_DNA"/>
</dbReference>
<feature type="transmembrane region" description="Helical" evidence="7">
    <location>
        <begin position="828"/>
        <end position="849"/>
    </location>
</feature>
<feature type="transmembrane region" description="Helical" evidence="7">
    <location>
        <begin position="861"/>
        <end position="877"/>
    </location>
</feature>
<name>A0A1I5MU56_9ACTN</name>
<keyword evidence="4 7" id="KW-1133">Transmembrane helix</keyword>
<evidence type="ECO:0000256" key="4">
    <source>
        <dbReference type="ARBA" id="ARBA00022989"/>
    </source>
</evidence>
<feature type="transmembrane region" description="Helical" evidence="7">
    <location>
        <begin position="477"/>
        <end position="497"/>
    </location>
</feature>
<organism evidence="8 9">
    <name type="scientific">Geodermatophilus dictyosporus</name>
    <dbReference type="NCBI Taxonomy" id="1523247"/>
    <lineage>
        <taxon>Bacteria</taxon>
        <taxon>Bacillati</taxon>
        <taxon>Actinomycetota</taxon>
        <taxon>Actinomycetes</taxon>
        <taxon>Geodermatophilales</taxon>
        <taxon>Geodermatophilaceae</taxon>
        <taxon>Geodermatophilus</taxon>
    </lineage>
</organism>
<evidence type="ECO:0000256" key="2">
    <source>
        <dbReference type="ARBA" id="ARBA00022475"/>
    </source>
</evidence>
<feature type="transmembrane region" description="Helical" evidence="7">
    <location>
        <begin position="110"/>
        <end position="136"/>
    </location>
</feature>
<dbReference type="InterPro" id="IPR050833">
    <property type="entry name" value="Poly_Biosynth_Transport"/>
</dbReference>
<comment type="subcellular location">
    <subcellularLocation>
        <location evidence="1">Cell membrane</location>
        <topology evidence="1">Multi-pass membrane protein</topology>
    </subcellularLocation>
</comment>
<keyword evidence="5 7" id="KW-0472">Membrane</keyword>
<evidence type="ECO:0000256" key="1">
    <source>
        <dbReference type="ARBA" id="ARBA00004651"/>
    </source>
</evidence>
<sequence>MIGRAASRIALVAPALVGARRRTMPGTGGGTVQALPSAVNSLALIAAKVAAMGLGFLFWLVAARIASPTEVGLAAGAVSAMMLCTQFAILGFGSAVITHLKANEGRLPTLLNSALTLVVSASGVLSLVFVGFSGLVLAQLDVVAHSPAFAALFVAAAVFGTLGILLDQTATALRRGDQALVRNVVFGVGTLLGLVAVATGLDAPSAGAVFAPWAVAGALATTVGLWQLRRAIPRYRIRTSVDGPLSGALVRSALPNYALTLAERTPGLLLPVIVTELLAPDTNATWYAVWMMAWIVYIVPVQVGLTVFSEVAADPGSHSAAVRRGVRSSLGIGLLVAGTVAVAADPLLGLLGPHYAEGGATPLRILVLGWLPLTFVHCYYAAARAHRRLREAVAVAVVSAVVSVTAAAAGGVTGGLTAMALAWLAVQTATGAWALLRLRATSPAAAVPRRARPASEASPSGMAPDSGPVRGRVVDGLLLPAAWVLPVVAVVIAWVALRRAEVSGITDLGLVSVLPSGYYVAFVVLAGGFALGLRGRERPALLAFQMVVTVVLLYAVTLPFEQVPRFSVVYRHAGVVDHFLTGGAIDPDIDAYFNWPGFFVLAEFIAEVAGLDGVLPIASYAPAVFNLLVLPALVVIARAATGDWRTVWLSVWIYYLTNWVGQDYLAPQAFAFVLYATLAAAALTTLAGRLDGPPRWWRTSATALLRAAGRRLGAARAQVEVQWPRVTQRERGGVVLACTLMVAAMVASHQLTPFASLLLLLTLVLARRMTGRLLPLIASVLVVAWLTFMAAGYLDGHLAEIWADALSLGSSVGSNVGERVTGSAEHLLVVYARLGLAGVLWLLAAIGVVRMLRHGRPAPGHAVLAFTPLLLVPLQPYGGEILLRSYLFALPFVAVLVAWALFPGVGARWSWRRGGGVVLVSCALLGAFLLTRYGNERASLFTSQERDAVMYLYATAGPEDVVAAGLPNMPWQDRRYDDVDVEILSRSLEPVATPESPRQLADKVADHLESKRGEGTAYLVITRSQLSIEQMMGPPGWGSVQDLQQGALTSQRYVLVYRNADAAVFELREDS</sequence>
<dbReference type="PANTHER" id="PTHR30250">
    <property type="entry name" value="PST FAMILY PREDICTED COLANIC ACID TRANSPORTER"/>
    <property type="match status" value="1"/>
</dbReference>
<feature type="region of interest" description="Disordered" evidence="6">
    <location>
        <begin position="447"/>
        <end position="466"/>
    </location>
</feature>
<feature type="transmembrane region" description="Helical" evidence="7">
    <location>
        <begin position="517"/>
        <end position="533"/>
    </location>
</feature>
<feature type="transmembrane region" description="Helical" evidence="7">
    <location>
        <begin position="148"/>
        <end position="167"/>
    </location>
</feature>
<evidence type="ECO:0000256" key="3">
    <source>
        <dbReference type="ARBA" id="ARBA00022692"/>
    </source>
</evidence>
<evidence type="ECO:0000313" key="8">
    <source>
        <dbReference type="EMBL" id="SFP13094.1"/>
    </source>
</evidence>
<evidence type="ECO:0000313" key="9">
    <source>
        <dbReference type="Proteomes" id="UP000198857"/>
    </source>
</evidence>
<feature type="transmembrane region" description="Helical" evidence="7">
    <location>
        <begin position="179"/>
        <end position="201"/>
    </location>
</feature>
<feature type="transmembrane region" description="Helical" evidence="7">
    <location>
        <begin position="363"/>
        <end position="380"/>
    </location>
</feature>
<feature type="transmembrane region" description="Helical" evidence="7">
    <location>
        <begin position="883"/>
        <end position="902"/>
    </location>
</feature>
<feature type="transmembrane region" description="Helical" evidence="7">
    <location>
        <begin position="207"/>
        <end position="228"/>
    </location>
</feature>
<feature type="transmembrane region" description="Helical" evidence="7">
    <location>
        <begin position="540"/>
        <end position="560"/>
    </location>
</feature>
<dbReference type="GO" id="GO:0005886">
    <property type="term" value="C:plasma membrane"/>
    <property type="evidence" value="ECO:0007669"/>
    <property type="project" value="UniProtKB-SubCell"/>
</dbReference>
<reference evidence="9" key="1">
    <citation type="submission" date="2016-10" db="EMBL/GenBank/DDBJ databases">
        <authorList>
            <person name="Varghese N."/>
            <person name="Submissions S."/>
        </authorList>
    </citation>
    <scope>NUCLEOTIDE SEQUENCE [LARGE SCALE GENOMIC DNA]</scope>
    <source>
        <strain evidence="9">DSM 44208</strain>
    </source>
</reference>
<keyword evidence="3 7" id="KW-0812">Transmembrane</keyword>
<feature type="transmembrane region" description="Helical" evidence="7">
    <location>
        <begin position="73"/>
        <end position="98"/>
    </location>
</feature>
<dbReference type="PANTHER" id="PTHR30250:SF26">
    <property type="entry name" value="PSMA PROTEIN"/>
    <property type="match status" value="1"/>
</dbReference>
<feature type="compositionally biased region" description="Low complexity" evidence="6">
    <location>
        <begin position="447"/>
        <end position="460"/>
    </location>
</feature>
<feature type="transmembrane region" description="Helical" evidence="7">
    <location>
        <begin position="418"/>
        <end position="436"/>
    </location>
</feature>
<accession>A0A1I5MU56</accession>
<proteinExistence type="predicted"/>
<evidence type="ECO:0000256" key="6">
    <source>
        <dbReference type="SAM" id="MobiDB-lite"/>
    </source>
</evidence>